<evidence type="ECO:0000313" key="4">
    <source>
        <dbReference type="Proteomes" id="UP000315971"/>
    </source>
</evidence>
<dbReference type="OrthoDB" id="9806170at2"/>
<sequence length="340" mass="38906">MANYKKIAVFGCKQTTKFILDALGDKVPVSLLITIDPYLARENEVADYYDFSEIGNLVKVYSAQSYSLKSQGDINFINAQQIDIAFVIGWQRLLPESILDNLTIGAFGMHGSSLNLPLGRGRSPMNWSIIEDRKVFYTNLFKFNSGIDSGDIVDSFKFTITERDNAATMHFKNTLAMKYLIEKNLAKLLKNEQLLHKQPAIIPTYYPKRNPDDSLIEWDRDLYYIERFIRAVTKPFNGAFSFLNGEKMVIFQSQPFDVHEFGYDNEEPGTIVEVLTNEAFLVKCFGGLLLVTDFVFKGLLKRGMRFGNNGTIVTDFQLNKFGFYDIPEENFYLINKKVSH</sequence>
<feature type="domain" description="Formyl transferase C-terminal" evidence="2">
    <location>
        <begin position="211"/>
        <end position="293"/>
    </location>
</feature>
<proteinExistence type="predicted"/>
<organism evidence="3 4">
    <name type="scientific">Solitalea koreensis</name>
    <dbReference type="NCBI Taxonomy" id="543615"/>
    <lineage>
        <taxon>Bacteria</taxon>
        <taxon>Pseudomonadati</taxon>
        <taxon>Bacteroidota</taxon>
        <taxon>Sphingobacteriia</taxon>
        <taxon>Sphingobacteriales</taxon>
        <taxon>Sphingobacteriaceae</taxon>
        <taxon>Solitalea</taxon>
    </lineage>
</organism>
<keyword evidence="4" id="KW-1185">Reference proteome</keyword>
<dbReference type="RefSeq" id="WP_142600801.1">
    <property type="nucleotide sequence ID" value="NZ_FXSZ01000001.1"/>
</dbReference>
<dbReference type="Proteomes" id="UP000315971">
    <property type="component" value="Unassembled WGS sequence"/>
</dbReference>
<accession>A0A521AMH0</accession>
<dbReference type="InterPro" id="IPR036477">
    <property type="entry name" value="Formyl_transf_N_sf"/>
</dbReference>
<dbReference type="AlphaFoldDB" id="A0A521AMH0"/>
<evidence type="ECO:0000259" key="1">
    <source>
        <dbReference type="Pfam" id="PF00551"/>
    </source>
</evidence>
<dbReference type="Pfam" id="PF00551">
    <property type="entry name" value="Formyl_trans_N"/>
    <property type="match status" value="1"/>
</dbReference>
<dbReference type="SUPFAM" id="SSF50486">
    <property type="entry name" value="FMT C-terminal domain-like"/>
    <property type="match status" value="1"/>
</dbReference>
<dbReference type="InterPro" id="IPR005793">
    <property type="entry name" value="Formyl_trans_C"/>
</dbReference>
<dbReference type="InterPro" id="IPR011034">
    <property type="entry name" value="Formyl_transferase-like_C_sf"/>
</dbReference>
<name>A0A521AMH0_9SPHI</name>
<reference evidence="3 4" key="1">
    <citation type="submission" date="2017-05" db="EMBL/GenBank/DDBJ databases">
        <authorList>
            <person name="Varghese N."/>
            <person name="Submissions S."/>
        </authorList>
    </citation>
    <scope>NUCLEOTIDE SEQUENCE [LARGE SCALE GENOMIC DNA]</scope>
    <source>
        <strain evidence="3 4">DSM 21342</strain>
    </source>
</reference>
<evidence type="ECO:0000313" key="3">
    <source>
        <dbReference type="EMBL" id="SMO35951.1"/>
    </source>
</evidence>
<keyword evidence="3" id="KW-0808">Transferase</keyword>
<dbReference type="GO" id="GO:0004479">
    <property type="term" value="F:methionyl-tRNA formyltransferase activity"/>
    <property type="evidence" value="ECO:0007669"/>
    <property type="project" value="TreeGrafter"/>
</dbReference>
<protein>
    <submittedName>
        <fullName evidence="3">UDP-4-amino-4-deoxy-L-arabinose formyltransferase / UDP-glucuronic acid dehydrogenase (UDP-4-keto-hexauronic acid decarboxylating)</fullName>
    </submittedName>
</protein>
<evidence type="ECO:0000259" key="2">
    <source>
        <dbReference type="Pfam" id="PF02911"/>
    </source>
</evidence>
<dbReference type="Pfam" id="PF02911">
    <property type="entry name" value="Formyl_trans_C"/>
    <property type="match status" value="1"/>
</dbReference>
<dbReference type="PANTHER" id="PTHR11138">
    <property type="entry name" value="METHIONYL-TRNA FORMYLTRANSFERASE"/>
    <property type="match status" value="1"/>
</dbReference>
<dbReference type="Gene3D" id="3.40.50.12230">
    <property type="match status" value="1"/>
</dbReference>
<dbReference type="SUPFAM" id="SSF53328">
    <property type="entry name" value="Formyltransferase"/>
    <property type="match status" value="1"/>
</dbReference>
<feature type="domain" description="Formyl transferase N-terminal" evidence="1">
    <location>
        <begin position="58"/>
        <end position="170"/>
    </location>
</feature>
<gene>
    <name evidence="3" type="ORF">SAMN06265350_101264</name>
</gene>
<dbReference type="PANTHER" id="PTHR11138:SF5">
    <property type="entry name" value="METHIONYL-TRNA FORMYLTRANSFERASE, MITOCHONDRIAL"/>
    <property type="match status" value="1"/>
</dbReference>
<dbReference type="EMBL" id="FXSZ01000001">
    <property type="protein sequence ID" value="SMO35951.1"/>
    <property type="molecule type" value="Genomic_DNA"/>
</dbReference>
<dbReference type="InterPro" id="IPR002376">
    <property type="entry name" value="Formyl_transf_N"/>
</dbReference>